<dbReference type="EMBL" id="QMEB01000270">
    <property type="protein sequence ID" value="NMG22518.1"/>
    <property type="molecule type" value="Genomic_DNA"/>
</dbReference>
<name>A0ABX1PF07_9CYAN</name>
<organism evidence="1 2">
    <name type="scientific">Brasilonema bromeliae SPC951</name>
    <dbReference type="NCBI Taxonomy" id="385972"/>
    <lineage>
        <taxon>Bacteria</taxon>
        <taxon>Bacillati</taxon>
        <taxon>Cyanobacteriota</taxon>
        <taxon>Cyanophyceae</taxon>
        <taxon>Nostocales</taxon>
        <taxon>Scytonemataceae</taxon>
        <taxon>Brasilonema</taxon>
        <taxon>Bromeliae group (in: Brasilonema)</taxon>
    </lineage>
</organism>
<keyword evidence="2" id="KW-1185">Reference proteome</keyword>
<evidence type="ECO:0000313" key="1">
    <source>
        <dbReference type="EMBL" id="NMG22518.1"/>
    </source>
</evidence>
<comment type="caution">
    <text evidence="1">The sequence shown here is derived from an EMBL/GenBank/DDBJ whole genome shotgun (WGS) entry which is preliminary data.</text>
</comment>
<gene>
    <name evidence="1" type="ORF">DP116_24950</name>
</gene>
<sequence>MVLYCCVLWMFRHKNRPCFKDYAEIINT</sequence>
<evidence type="ECO:0000313" key="2">
    <source>
        <dbReference type="Proteomes" id="UP000718564"/>
    </source>
</evidence>
<proteinExistence type="predicted"/>
<accession>A0ABX1PF07</accession>
<dbReference type="Proteomes" id="UP000718564">
    <property type="component" value="Unassembled WGS sequence"/>
</dbReference>
<reference evidence="1 2" key="1">
    <citation type="submission" date="2018-06" db="EMBL/GenBank/DDBJ databases">
        <title>Comparative genomics of Brasilonema spp. strains.</title>
        <authorList>
            <person name="Alvarenga D.O."/>
            <person name="Fiore M.F."/>
            <person name="Varani A.M."/>
        </authorList>
    </citation>
    <scope>NUCLEOTIDE SEQUENCE [LARGE SCALE GENOMIC DNA]</scope>
    <source>
        <strain evidence="1 2">SPC951</strain>
    </source>
</reference>
<protein>
    <submittedName>
        <fullName evidence="1">Uncharacterized protein</fullName>
    </submittedName>
</protein>